<dbReference type="Proteomes" id="UP000483820">
    <property type="component" value="Chromosome IV"/>
</dbReference>
<dbReference type="RefSeq" id="XP_053585698.1">
    <property type="nucleotide sequence ID" value="XM_053730926.1"/>
</dbReference>
<dbReference type="EMBL" id="WUAV01000004">
    <property type="protein sequence ID" value="KAF1759050.1"/>
    <property type="molecule type" value="Genomic_DNA"/>
</dbReference>
<dbReference type="KEGG" id="crq:GCK72_015510"/>
<reference evidence="1 2" key="1">
    <citation type="submission" date="2019-12" db="EMBL/GenBank/DDBJ databases">
        <title>Chromosome-level assembly of the Caenorhabditis remanei genome.</title>
        <authorList>
            <person name="Teterina A.A."/>
            <person name="Willis J.H."/>
            <person name="Phillips P.C."/>
        </authorList>
    </citation>
    <scope>NUCLEOTIDE SEQUENCE [LARGE SCALE GENOMIC DNA]</scope>
    <source>
        <strain evidence="1 2">PX506</strain>
        <tissue evidence="1">Whole organism</tissue>
    </source>
</reference>
<organism evidence="1 2">
    <name type="scientific">Caenorhabditis remanei</name>
    <name type="common">Caenorhabditis vulgaris</name>
    <dbReference type="NCBI Taxonomy" id="31234"/>
    <lineage>
        <taxon>Eukaryota</taxon>
        <taxon>Metazoa</taxon>
        <taxon>Ecdysozoa</taxon>
        <taxon>Nematoda</taxon>
        <taxon>Chromadorea</taxon>
        <taxon>Rhabditida</taxon>
        <taxon>Rhabditina</taxon>
        <taxon>Rhabditomorpha</taxon>
        <taxon>Rhabditoidea</taxon>
        <taxon>Rhabditidae</taxon>
        <taxon>Peloderinae</taxon>
        <taxon>Caenorhabditis</taxon>
    </lineage>
</organism>
<dbReference type="GeneID" id="78776079"/>
<dbReference type="AlphaFoldDB" id="A0A6A5GU96"/>
<proteinExistence type="predicted"/>
<comment type="caution">
    <text evidence="1">The sequence shown here is derived from an EMBL/GenBank/DDBJ whole genome shotgun (WGS) entry which is preliminary data.</text>
</comment>
<evidence type="ECO:0000313" key="1">
    <source>
        <dbReference type="EMBL" id="KAF1759050.1"/>
    </source>
</evidence>
<evidence type="ECO:0000313" key="2">
    <source>
        <dbReference type="Proteomes" id="UP000483820"/>
    </source>
</evidence>
<name>A0A6A5GU96_CAERE</name>
<protein>
    <submittedName>
        <fullName evidence="1">Uncharacterized protein</fullName>
    </submittedName>
</protein>
<accession>A0A6A5GU96</accession>
<dbReference type="CTD" id="78776079"/>
<gene>
    <name evidence="1" type="ORF">GCK72_015510</name>
</gene>
<sequence length="132" mass="15790">MNDCTVPTLHQRTDPVRDNGCHRAPLPQHPRTINPDTTPTFFRQMQPNSSHISQLENIRDKLLEIEDGMDWLREPDACSILEKIRKKIESVMTWEKFWELIIERQIHCMEDIRTNRNRHRDALDKHLVRTNQ</sequence>